<dbReference type="InterPro" id="IPR012337">
    <property type="entry name" value="RNaseH-like_sf"/>
</dbReference>
<dbReference type="Proteomes" id="UP000321947">
    <property type="component" value="Unassembled WGS sequence"/>
</dbReference>
<dbReference type="Pfam" id="PF17919">
    <property type="entry name" value="RT_RNaseH_2"/>
    <property type="match status" value="1"/>
</dbReference>
<evidence type="ECO:0000313" key="9">
    <source>
        <dbReference type="EMBL" id="TYK23528.1"/>
    </source>
</evidence>
<keyword evidence="1" id="KW-0808">Transferase</keyword>
<dbReference type="InterPro" id="IPR021109">
    <property type="entry name" value="Peptidase_aspartic_dom_sf"/>
</dbReference>
<dbReference type="PANTHER" id="PTHR37984:SF5">
    <property type="entry name" value="PROTEIN NYNRIN-LIKE"/>
    <property type="match status" value="1"/>
</dbReference>
<organism evidence="8 10">
    <name type="scientific">Cucumis melo var. makuwa</name>
    <name type="common">Oriental melon</name>
    <dbReference type="NCBI Taxonomy" id="1194695"/>
    <lineage>
        <taxon>Eukaryota</taxon>
        <taxon>Viridiplantae</taxon>
        <taxon>Streptophyta</taxon>
        <taxon>Embryophyta</taxon>
        <taxon>Tracheophyta</taxon>
        <taxon>Spermatophyta</taxon>
        <taxon>Magnoliopsida</taxon>
        <taxon>eudicotyledons</taxon>
        <taxon>Gunneridae</taxon>
        <taxon>Pentapetalae</taxon>
        <taxon>rosids</taxon>
        <taxon>fabids</taxon>
        <taxon>Cucurbitales</taxon>
        <taxon>Cucurbitaceae</taxon>
        <taxon>Benincaseae</taxon>
        <taxon>Cucumis</taxon>
    </lineage>
</organism>
<keyword evidence="5" id="KW-0511">Multifunctional enzyme</keyword>
<accession>A0A5A7STF6</accession>
<sequence>MPVFNGEDPDSWLFRAERYFQIHKLTESEKMLVSTISFDGLALNWKYPQQPSGSAKSNANYSTSENKGNTTFSMRTITLRSSNAREVHKEGQMKRLPDAEFQPRKKRDCALNSMKNDEVERKELHMVEIREDSATCVELSINFMVGLNDPGTMKVRGKLQNEDVVILIDCGATHNFIFEKLVKQLQLSIKETPHYGVILGSGTAIQGKGICEALEICIKRDPCLAKSRVSLKNMIKTSGEHDQGFLVEGGAVEFGGLSKTESSEVDEDRNTKASVLVVLENYADVFEWLEKLPPRRSIEHHIHLKKDTSPINVRPYRCAYHQKEEMEKLVGEMLASGVIRPSISPYSRYYRRFAHQYGPIAAPLTQLLKKGRFKWSEEAEEAFEKLKKAMKSLPVLAMPNFDQPFEIETDALGYGIGAVLIQAKQPVAYYSCTMGYERQRETNERKGVIGCCFCCSKMEALLGTRFIVKTDQRSLKFLLENKAADALSRMPPTVQLCSLSAPIIIDLNTIKEEVEKDAKLQKIMAEMSGLSEHVEGKFSIQNGALRYKNRLQIWSDISMDFVDGLPKAGGFEVIFVVVDRLHKYGHFLSPKHPDTAKTVAELFVKEIVRLHGFPTSIVSDRDKVFLNNFWKEMFRLAGTKLNRSSAYHPQSVGQTEVVDRGVENYLQRFCSERPKEWVKWLPWAEYRYNTTYQRALETMPFEAVYGRALREHLGLAQDKMKKYADQKRRDVEYQVGDLVFLKIRPYRQYLNENYEWKAKPVEILGYQKNKTGSWEVLLCWEGLLRHEATWENYEEMQQLYPDLHLED</sequence>
<feature type="region of interest" description="Disordered" evidence="6">
    <location>
        <begin position="49"/>
        <end position="70"/>
    </location>
</feature>
<dbReference type="AlphaFoldDB" id="A0A5A7STF6"/>
<dbReference type="PROSITE" id="PS50994">
    <property type="entry name" value="INTEGRASE"/>
    <property type="match status" value="1"/>
</dbReference>
<dbReference type="GO" id="GO:0016779">
    <property type="term" value="F:nucleotidyltransferase activity"/>
    <property type="evidence" value="ECO:0007669"/>
    <property type="project" value="UniProtKB-KW"/>
</dbReference>
<dbReference type="CDD" id="cd00303">
    <property type="entry name" value="retropepsin_like"/>
    <property type="match status" value="1"/>
</dbReference>
<evidence type="ECO:0000313" key="8">
    <source>
        <dbReference type="EMBL" id="KAA0032647.1"/>
    </source>
</evidence>
<dbReference type="Gene3D" id="3.30.70.270">
    <property type="match status" value="1"/>
</dbReference>
<comment type="caution">
    <text evidence="8">The sequence shown here is derived from an EMBL/GenBank/DDBJ whole genome shotgun (WGS) entry which is preliminary data.</text>
</comment>
<dbReference type="GO" id="GO:0004519">
    <property type="term" value="F:endonuclease activity"/>
    <property type="evidence" value="ECO:0007669"/>
    <property type="project" value="UniProtKB-KW"/>
</dbReference>
<keyword evidence="4" id="KW-0378">Hydrolase</keyword>
<name>A0A5A7STF6_CUCMM</name>
<evidence type="ECO:0000256" key="6">
    <source>
        <dbReference type="SAM" id="MobiDB-lite"/>
    </source>
</evidence>
<protein>
    <submittedName>
        <fullName evidence="8">Transposon Ty3-I Gag-Pol polyprotein</fullName>
    </submittedName>
</protein>
<dbReference type="Gene3D" id="2.40.70.10">
    <property type="entry name" value="Acid Proteases"/>
    <property type="match status" value="1"/>
</dbReference>
<dbReference type="SUPFAM" id="SSF53098">
    <property type="entry name" value="Ribonuclease H-like"/>
    <property type="match status" value="1"/>
</dbReference>
<dbReference type="InterPro" id="IPR036397">
    <property type="entry name" value="RNaseH_sf"/>
</dbReference>
<evidence type="ECO:0000259" key="7">
    <source>
        <dbReference type="PROSITE" id="PS50994"/>
    </source>
</evidence>
<dbReference type="Proteomes" id="UP000321393">
    <property type="component" value="Unassembled WGS sequence"/>
</dbReference>
<dbReference type="GO" id="GO:0003676">
    <property type="term" value="F:nucleic acid binding"/>
    <property type="evidence" value="ECO:0007669"/>
    <property type="project" value="InterPro"/>
</dbReference>
<dbReference type="InterPro" id="IPR001584">
    <property type="entry name" value="Integrase_cat-core"/>
</dbReference>
<evidence type="ECO:0000256" key="2">
    <source>
        <dbReference type="ARBA" id="ARBA00022695"/>
    </source>
</evidence>
<evidence type="ECO:0000313" key="11">
    <source>
        <dbReference type="Proteomes" id="UP000321947"/>
    </source>
</evidence>
<evidence type="ECO:0000313" key="10">
    <source>
        <dbReference type="Proteomes" id="UP000321393"/>
    </source>
</evidence>
<gene>
    <name evidence="9" type="ORF">E5676_scaffold500G00320</name>
    <name evidence="8" type="ORF">E6C27_scaffold184G00320</name>
</gene>
<dbReference type="SUPFAM" id="SSF56672">
    <property type="entry name" value="DNA/RNA polymerases"/>
    <property type="match status" value="1"/>
</dbReference>
<keyword evidence="3" id="KW-0540">Nuclease</keyword>
<dbReference type="Gene3D" id="3.30.420.10">
    <property type="entry name" value="Ribonuclease H-like superfamily/Ribonuclease H"/>
    <property type="match status" value="1"/>
</dbReference>
<dbReference type="InterPro" id="IPR050951">
    <property type="entry name" value="Retrovirus_Pol_polyprotein"/>
</dbReference>
<dbReference type="GO" id="GO:0015074">
    <property type="term" value="P:DNA integration"/>
    <property type="evidence" value="ECO:0007669"/>
    <property type="project" value="InterPro"/>
</dbReference>
<dbReference type="OrthoDB" id="669841at2759"/>
<keyword evidence="2" id="KW-0548">Nucleotidyltransferase</keyword>
<evidence type="ECO:0000256" key="5">
    <source>
        <dbReference type="ARBA" id="ARBA00023268"/>
    </source>
</evidence>
<evidence type="ECO:0000256" key="4">
    <source>
        <dbReference type="ARBA" id="ARBA00022759"/>
    </source>
</evidence>
<dbReference type="PANTHER" id="PTHR37984">
    <property type="entry name" value="PROTEIN CBG26694"/>
    <property type="match status" value="1"/>
</dbReference>
<feature type="domain" description="Integrase catalytic" evidence="7">
    <location>
        <begin position="547"/>
        <end position="708"/>
    </location>
</feature>
<evidence type="ECO:0000256" key="3">
    <source>
        <dbReference type="ARBA" id="ARBA00022722"/>
    </source>
</evidence>
<dbReference type="InterPro" id="IPR043128">
    <property type="entry name" value="Rev_trsase/Diguanyl_cyclase"/>
</dbReference>
<dbReference type="InterPro" id="IPR041577">
    <property type="entry name" value="RT_RNaseH_2"/>
</dbReference>
<proteinExistence type="predicted"/>
<keyword evidence="4" id="KW-0255">Endonuclease</keyword>
<dbReference type="Gene3D" id="3.10.10.10">
    <property type="entry name" value="HIV Type 1 Reverse Transcriptase, subunit A, domain 1"/>
    <property type="match status" value="1"/>
</dbReference>
<dbReference type="InterPro" id="IPR043502">
    <property type="entry name" value="DNA/RNA_pol_sf"/>
</dbReference>
<evidence type="ECO:0000256" key="1">
    <source>
        <dbReference type="ARBA" id="ARBA00022679"/>
    </source>
</evidence>
<dbReference type="EMBL" id="SSTD01004451">
    <property type="protein sequence ID" value="TYK23528.1"/>
    <property type="molecule type" value="Genomic_DNA"/>
</dbReference>
<dbReference type="EMBL" id="SSTE01021239">
    <property type="protein sequence ID" value="KAA0032647.1"/>
    <property type="molecule type" value="Genomic_DNA"/>
</dbReference>
<reference evidence="10 11" key="1">
    <citation type="submission" date="2019-08" db="EMBL/GenBank/DDBJ databases">
        <title>Draft genome sequences of two oriental melons (Cucumis melo L. var makuwa).</title>
        <authorList>
            <person name="Kwon S.-Y."/>
        </authorList>
    </citation>
    <scope>NUCLEOTIDE SEQUENCE [LARGE SCALE GENOMIC DNA]</scope>
    <source>
        <strain evidence="11">cv. Chang Bougi</strain>
        <strain evidence="10">cv. SW 3</strain>
        <tissue evidence="8">Leaf</tissue>
    </source>
</reference>